<keyword evidence="2" id="KW-1185">Reference proteome</keyword>
<dbReference type="EMBL" id="JBFOLK010000008">
    <property type="protein sequence ID" value="KAL2492175.1"/>
    <property type="molecule type" value="Genomic_DNA"/>
</dbReference>
<gene>
    <name evidence="1" type="ORF">Adt_27803</name>
</gene>
<sequence>MSWDSDVLPELKDDGVEYPADGEALFARDVLQAQIKMENLEQHFDLDHVKDLYPFDVGSNSRSNPFEKGGDDAIQTNHGPLLHWTQAKDHVGGISEANGTLEDQNKRETKFGGQKCRKSGEITMRSQEWLFKSRTLWR</sequence>
<name>A0ABD1RUS0_9LAMI</name>
<accession>A0ABD1RUS0</accession>
<reference evidence="2" key="1">
    <citation type="submission" date="2024-07" db="EMBL/GenBank/DDBJ databases">
        <title>Two chromosome-level genome assemblies of Korean endemic species Abeliophyllum distichum and Forsythia ovata (Oleaceae).</title>
        <authorList>
            <person name="Jang H."/>
        </authorList>
    </citation>
    <scope>NUCLEOTIDE SEQUENCE [LARGE SCALE GENOMIC DNA]</scope>
</reference>
<proteinExistence type="predicted"/>
<organism evidence="1 2">
    <name type="scientific">Abeliophyllum distichum</name>
    <dbReference type="NCBI Taxonomy" id="126358"/>
    <lineage>
        <taxon>Eukaryota</taxon>
        <taxon>Viridiplantae</taxon>
        <taxon>Streptophyta</taxon>
        <taxon>Embryophyta</taxon>
        <taxon>Tracheophyta</taxon>
        <taxon>Spermatophyta</taxon>
        <taxon>Magnoliopsida</taxon>
        <taxon>eudicotyledons</taxon>
        <taxon>Gunneridae</taxon>
        <taxon>Pentapetalae</taxon>
        <taxon>asterids</taxon>
        <taxon>lamiids</taxon>
        <taxon>Lamiales</taxon>
        <taxon>Oleaceae</taxon>
        <taxon>Forsythieae</taxon>
        <taxon>Abeliophyllum</taxon>
    </lineage>
</organism>
<dbReference type="Proteomes" id="UP001604336">
    <property type="component" value="Unassembled WGS sequence"/>
</dbReference>
<evidence type="ECO:0000313" key="1">
    <source>
        <dbReference type="EMBL" id="KAL2492175.1"/>
    </source>
</evidence>
<dbReference type="AlphaFoldDB" id="A0ABD1RUS0"/>
<comment type="caution">
    <text evidence="1">The sequence shown here is derived from an EMBL/GenBank/DDBJ whole genome shotgun (WGS) entry which is preliminary data.</text>
</comment>
<protein>
    <submittedName>
        <fullName evidence="1">Uncharacterized protein</fullName>
    </submittedName>
</protein>
<evidence type="ECO:0000313" key="2">
    <source>
        <dbReference type="Proteomes" id="UP001604336"/>
    </source>
</evidence>